<reference evidence="10 11" key="1">
    <citation type="submission" date="2017-06" db="EMBL/GenBank/DDBJ databases">
        <authorList>
            <person name="Kim H.J."/>
            <person name="Triplett B.A."/>
        </authorList>
    </citation>
    <scope>NUCLEOTIDE SEQUENCE [LARGE SCALE GENOMIC DNA]</scope>
    <source>
        <strain evidence="10 11">U15</strain>
    </source>
</reference>
<keyword evidence="5" id="KW-0175">Coiled coil</keyword>
<evidence type="ECO:0000256" key="5">
    <source>
        <dbReference type="SAM" id="Coils"/>
    </source>
</evidence>
<evidence type="ECO:0000256" key="6">
    <source>
        <dbReference type="SAM" id="MobiDB-lite"/>
    </source>
</evidence>
<evidence type="ECO:0000256" key="2">
    <source>
        <dbReference type="ARBA" id="ARBA00022481"/>
    </source>
</evidence>
<evidence type="ECO:0000256" key="3">
    <source>
        <dbReference type="ARBA" id="ARBA00029447"/>
    </source>
</evidence>
<feature type="domain" description="HAMP" evidence="9">
    <location>
        <begin position="217"/>
        <end position="269"/>
    </location>
</feature>
<dbReference type="Pfam" id="PF00672">
    <property type="entry name" value="HAMP"/>
    <property type="match status" value="1"/>
</dbReference>
<dbReference type="PROSITE" id="PS50111">
    <property type="entry name" value="CHEMOTAXIS_TRANSDUC_2"/>
    <property type="match status" value="1"/>
</dbReference>
<evidence type="ECO:0000256" key="1">
    <source>
        <dbReference type="ARBA" id="ARBA00004370"/>
    </source>
</evidence>
<keyword evidence="4" id="KW-0807">Transducer</keyword>
<dbReference type="InterPro" id="IPR003660">
    <property type="entry name" value="HAMP_dom"/>
</dbReference>
<keyword evidence="11" id="KW-1185">Reference proteome</keyword>
<dbReference type="EMBL" id="FZOT01000003">
    <property type="protein sequence ID" value="SNS52804.1"/>
    <property type="molecule type" value="Genomic_DNA"/>
</dbReference>
<evidence type="ECO:0000256" key="4">
    <source>
        <dbReference type="PROSITE-ProRule" id="PRU00284"/>
    </source>
</evidence>
<dbReference type="PANTHER" id="PTHR43531">
    <property type="entry name" value="PROTEIN ICFG"/>
    <property type="match status" value="1"/>
</dbReference>
<evidence type="ECO:0000259" key="8">
    <source>
        <dbReference type="PROSITE" id="PS50111"/>
    </source>
</evidence>
<dbReference type="FunFam" id="1.10.287.950:FF:000001">
    <property type="entry name" value="Methyl-accepting chemotaxis sensory transducer"/>
    <property type="match status" value="1"/>
</dbReference>
<feature type="domain" description="Methyl-accepting transducer" evidence="8">
    <location>
        <begin position="274"/>
        <end position="503"/>
    </location>
</feature>
<dbReference type="Pfam" id="PF12729">
    <property type="entry name" value="4HB_MCP_1"/>
    <property type="match status" value="1"/>
</dbReference>
<dbReference type="InterPro" id="IPR004090">
    <property type="entry name" value="Chemotax_Me-accpt_rcpt"/>
</dbReference>
<dbReference type="SUPFAM" id="SSF58104">
    <property type="entry name" value="Methyl-accepting chemotaxis protein (MCP) signaling domain"/>
    <property type="match status" value="1"/>
</dbReference>
<evidence type="ECO:0000313" key="11">
    <source>
        <dbReference type="Proteomes" id="UP000198284"/>
    </source>
</evidence>
<dbReference type="PRINTS" id="PR00260">
    <property type="entry name" value="CHEMTRNSDUCR"/>
</dbReference>
<feature type="coiled-coil region" evidence="5">
    <location>
        <begin position="474"/>
        <end position="501"/>
    </location>
</feature>
<dbReference type="GO" id="GO:0007165">
    <property type="term" value="P:signal transduction"/>
    <property type="evidence" value="ECO:0007669"/>
    <property type="project" value="UniProtKB-KW"/>
</dbReference>
<feature type="transmembrane region" description="Helical" evidence="7">
    <location>
        <begin position="12"/>
        <end position="32"/>
    </location>
</feature>
<evidence type="ECO:0000313" key="10">
    <source>
        <dbReference type="EMBL" id="SNS52804.1"/>
    </source>
</evidence>
<dbReference type="GO" id="GO:0004888">
    <property type="term" value="F:transmembrane signaling receptor activity"/>
    <property type="evidence" value="ECO:0007669"/>
    <property type="project" value="InterPro"/>
</dbReference>
<dbReference type="RefSeq" id="WP_089398712.1">
    <property type="nucleotide sequence ID" value="NZ_FZOT01000003.1"/>
</dbReference>
<sequence>MNIRRLKIGWRLRIGFGIMLLFLMLVAGLALLRMSFLGEQVRAISEINNTEMKLALEMRLTIYDRMIALRNIMLLSDEAALKQEHQRIRDQAAKYDAAEARLDAMFKSIADTTDTEKDLMKQVRKLRVEGDAVIEKVAGLASSGKQDMATKLLFTELRPVQQAWIGKLTELVEFEVKLNSEAEQAVTNVMSSTISQMIGLTAFALAFGLVLAQLITRSITRPLGEAMRLAETVAAGDLTATMTADSPDETGHLMQAMARMTASLSEIVAEVRRSTEAITSASRQIASGNMDLSSRTEQQAGSLEETASSMEELTSTVKQNADNARQASQLAASAAEVASDGGVVVNQVVESMGGIHASSRKIADIIGVIDGIAFQTNILALNAAVEAARAGEQGRGFAVVASEVRSLAQRSAAAAKEIKGLIDDSVNRVDSGTRLVNEAGAKMQTLVGSVARVSDIISEISAASSEQTAGIGQVNHAITQMDEATQQNASLVEQAAAASAAMQDQATRLSEVVGRFRISAHMAQAASQPAGTMPAAAPASPRQARLAAPQPAKPPVSAASNASAKGEWEEF</sequence>
<dbReference type="InterPro" id="IPR051310">
    <property type="entry name" value="MCP_chemotaxis"/>
</dbReference>
<organism evidence="10 11">
    <name type="scientific">Noviherbaspirillum humi</name>
    <dbReference type="NCBI Taxonomy" id="1688639"/>
    <lineage>
        <taxon>Bacteria</taxon>
        <taxon>Pseudomonadati</taxon>
        <taxon>Pseudomonadota</taxon>
        <taxon>Betaproteobacteria</taxon>
        <taxon>Burkholderiales</taxon>
        <taxon>Oxalobacteraceae</taxon>
        <taxon>Noviherbaspirillum</taxon>
    </lineage>
</organism>
<keyword evidence="7" id="KW-1133">Transmembrane helix</keyword>
<feature type="region of interest" description="Disordered" evidence="6">
    <location>
        <begin position="525"/>
        <end position="571"/>
    </location>
</feature>
<dbReference type="Pfam" id="PF00015">
    <property type="entry name" value="MCPsignal"/>
    <property type="match status" value="1"/>
</dbReference>
<name>A0A239F9N9_9BURK</name>
<comment type="subcellular location">
    <subcellularLocation>
        <location evidence="1">Membrane</location>
    </subcellularLocation>
</comment>
<dbReference type="Gene3D" id="1.10.287.950">
    <property type="entry name" value="Methyl-accepting chemotaxis protein"/>
    <property type="match status" value="1"/>
</dbReference>
<evidence type="ECO:0000256" key="7">
    <source>
        <dbReference type="SAM" id="Phobius"/>
    </source>
</evidence>
<dbReference type="CDD" id="cd06225">
    <property type="entry name" value="HAMP"/>
    <property type="match status" value="1"/>
</dbReference>
<keyword evidence="2" id="KW-0488">Methylation</keyword>
<dbReference type="GO" id="GO:0006935">
    <property type="term" value="P:chemotaxis"/>
    <property type="evidence" value="ECO:0007669"/>
    <property type="project" value="InterPro"/>
</dbReference>
<dbReference type="GO" id="GO:0005886">
    <property type="term" value="C:plasma membrane"/>
    <property type="evidence" value="ECO:0007669"/>
    <property type="project" value="TreeGrafter"/>
</dbReference>
<comment type="similarity">
    <text evidence="3">Belongs to the methyl-accepting chemotaxis (MCP) protein family.</text>
</comment>
<feature type="compositionally biased region" description="Low complexity" evidence="6">
    <location>
        <begin position="534"/>
        <end position="550"/>
    </location>
</feature>
<dbReference type="SMART" id="SM00304">
    <property type="entry name" value="HAMP"/>
    <property type="match status" value="1"/>
</dbReference>
<gene>
    <name evidence="10" type="ORF">SAMN06265795_103221</name>
</gene>
<dbReference type="InterPro" id="IPR024478">
    <property type="entry name" value="HlyB_4HB_MCP"/>
</dbReference>
<dbReference type="SMART" id="SM00283">
    <property type="entry name" value="MA"/>
    <property type="match status" value="1"/>
</dbReference>
<accession>A0A239F9N9</accession>
<evidence type="ECO:0000259" key="9">
    <source>
        <dbReference type="PROSITE" id="PS50885"/>
    </source>
</evidence>
<dbReference type="PANTHER" id="PTHR43531:SF14">
    <property type="entry name" value="METHYL-ACCEPTING CHEMOTAXIS PROTEIN I-RELATED"/>
    <property type="match status" value="1"/>
</dbReference>
<keyword evidence="7" id="KW-0472">Membrane</keyword>
<dbReference type="OrthoDB" id="5441488at2"/>
<keyword evidence="7" id="KW-0812">Transmembrane</keyword>
<proteinExistence type="inferred from homology"/>
<dbReference type="Proteomes" id="UP000198284">
    <property type="component" value="Unassembled WGS sequence"/>
</dbReference>
<dbReference type="InterPro" id="IPR004089">
    <property type="entry name" value="MCPsignal_dom"/>
</dbReference>
<dbReference type="PROSITE" id="PS50885">
    <property type="entry name" value="HAMP"/>
    <property type="match status" value="1"/>
</dbReference>
<dbReference type="CDD" id="cd11386">
    <property type="entry name" value="MCP_signal"/>
    <property type="match status" value="1"/>
</dbReference>
<dbReference type="CDD" id="cd19411">
    <property type="entry name" value="MCP2201-like_sensor"/>
    <property type="match status" value="1"/>
</dbReference>
<dbReference type="InterPro" id="IPR047347">
    <property type="entry name" value="YvaQ-like_sensor"/>
</dbReference>
<feature type="region of interest" description="Disordered" evidence="6">
    <location>
        <begin position="286"/>
        <end position="315"/>
    </location>
</feature>
<dbReference type="AlphaFoldDB" id="A0A239F9N9"/>
<protein>
    <submittedName>
        <fullName evidence="10">Methyl-accepting chemotaxis protein</fullName>
    </submittedName>
</protein>